<sequence length="59" mass="7229">MDKRYTAFISYSWDGPSHEQWIRDLVNDLRLWCSPKHMPRKRMASKVELVLKRCCRYLL</sequence>
<evidence type="ECO:0008006" key="3">
    <source>
        <dbReference type="Google" id="ProtNLM"/>
    </source>
</evidence>
<reference evidence="1 2" key="1">
    <citation type="submission" date="2020-08" db="EMBL/GenBank/DDBJ databases">
        <title>Genomic Encyclopedia of Type Strains, Phase III (KMG-III): the genomes of soil and plant-associated and newly described type strains.</title>
        <authorList>
            <person name="Whitman W."/>
        </authorList>
    </citation>
    <scope>NUCLEOTIDE SEQUENCE [LARGE SCALE GENOMIC DNA]</scope>
    <source>
        <strain evidence="1 2">CECT 5862</strain>
    </source>
</reference>
<evidence type="ECO:0000313" key="1">
    <source>
        <dbReference type="EMBL" id="MBB3108341.1"/>
    </source>
</evidence>
<gene>
    <name evidence="1" type="ORF">FHS18_000369</name>
</gene>
<comment type="caution">
    <text evidence="1">The sequence shown here is derived from an EMBL/GenBank/DDBJ whole genome shotgun (WGS) entry which is preliminary data.</text>
</comment>
<evidence type="ECO:0000313" key="2">
    <source>
        <dbReference type="Proteomes" id="UP000570361"/>
    </source>
</evidence>
<name>A0A7W5FKP5_9BACL</name>
<dbReference type="AlphaFoldDB" id="A0A7W5FKP5"/>
<keyword evidence="2" id="KW-1185">Reference proteome</keyword>
<dbReference type="Proteomes" id="UP000570361">
    <property type="component" value="Unassembled WGS sequence"/>
</dbReference>
<proteinExistence type="predicted"/>
<accession>A0A7W5FKP5</accession>
<protein>
    <recommendedName>
        <fullName evidence="3">TIR domain-containing protein</fullName>
    </recommendedName>
</protein>
<organism evidence="1 2">
    <name type="scientific">Paenibacillus phyllosphaerae</name>
    <dbReference type="NCBI Taxonomy" id="274593"/>
    <lineage>
        <taxon>Bacteria</taxon>
        <taxon>Bacillati</taxon>
        <taxon>Bacillota</taxon>
        <taxon>Bacilli</taxon>
        <taxon>Bacillales</taxon>
        <taxon>Paenibacillaceae</taxon>
        <taxon>Paenibacillus</taxon>
    </lineage>
</organism>
<dbReference type="EMBL" id="JACHXK010000001">
    <property type="protein sequence ID" value="MBB3108341.1"/>
    <property type="molecule type" value="Genomic_DNA"/>
</dbReference>